<dbReference type="EMBL" id="OOIL02004148">
    <property type="protein sequence ID" value="VFQ90692.1"/>
    <property type="molecule type" value="Genomic_DNA"/>
</dbReference>
<evidence type="ECO:0000313" key="2">
    <source>
        <dbReference type="Proteomes" id="UP000595140"/>
    </source>
</evidence>
<reference evidence="1 2" key="1">
    <citation type="submission" date="2018-04" db="EMBL/GenBank/DDBJ databases">
        <authorList>
            <person name="Vogel A."/>
        </authorList>
    </citation>
    <scope>NUCLEOTIDE SEQUENCE [LARGE SCALE GENOMIC DNA]</scope>
</reference>
<name>A0A484MPA3_9ASTE</name>
<gene>
    <name evidence="1" type="ORF">CCAM_LOCUS32468</name>
</gene>
<protein>
    <submittedName>
        <fullName evidence="1">Uncharacterized protein</fullName>
    </submittedName>
</protein>
<keyword evidence="2" id="KW-1185">Reference proteome</keyword>
<sequence>MAGKFSDPRVNGGSGWNFDLAFPTSKCSDSGGAELARTSGTFGDRLGGLPLRVVAGLECATCVTAAATGLMFGWDGIVLRPGG</sequence>
<organism evidence="1 2">
    <name type="scientific">Cuscuta campestris</name>
    <dbReference type="NCBI Taxonomy" id="132261"/>
    <lineage>
        <taxon>Eukaryota</taxon>
        <taxon>Viridiplantae</taxon>
        <taxon>Streptophyta</taxon>
        <taxon>Embryophyta</taxon>
        <taxon>Tracheophyta</taxon>
        <taxon>Spermatophyta</taxon>
        <taxon>Magnoliopsida</taxon>
        <taxon>eudicotyledons</taxon>
        <taxon>Gunneridae</taxon>
        <taxon>Pentapetalae</taxon>
        <taxon>asterids</taxon>
        <taxon>lamiids</taxon>
        <taxon>Solanales</taxon>
        <taxon>Convolvulaceae</taxon>
        <taxon>Cuscuteae</taxon>
        <taxon>Cuscuta</taxon>
        <taxon>Cuscuta subgen. Grammica</taxon>
        <taxon>Cuscuta sect. Cleistogrammica</taxon>
    </lineage>
</organism>
<dbReference type="Proteomes" id="UP000595140">
    <property type="component" value="Unassembled WGS sequence"/>
</dbReference>
<dbReference type="AlphaFoldDB" id="A0A484MPA3"/>
<accession>A0A484MPA3</accession>
<proteinExistence type="predicted"/>
<evidence type="ECO:0000313" key="1">
    <source>
        <dbReference type="EMBL" id="VFQ90692.1"/>
    </source>
</evidence>